<sequence length="56" mass="6311">MCLSVSQNMAGGSRRYDLDRTKLDSLQDQLRESRECQGRPEIFDQSESAIKFAADG</sequence>
<dbReference type="EMBL" id="JAACFV010000051">
    <property type="protein sequence ID" value="KAF7508684.1"/>
    <property type="molecule type" value="Genomic_DNA"/>
</dbReference>
<proteinExistence type="predicted"/>
<name>A0A8H7AJR4_9EURO</name>
<comment type="caution">
    <text evidence="1">The sequence shown here is derived from an EMBL/GenBank/DDBJ whole genome shotgun (WGS) entry which is preliminary data.</text>
</comment>
<dbReference type="Proteomes" id="UP000606974">
    <property type="component" value="Unassembled WGS sequence"/>
</dbReference>
<evidence type="ECO:0000313" key="1">
    <source>
        <dbReference type="EMBL" id="KAF7508684.1"/>
    </source>
</evidence>
<organism evidence="1 2">
    <name type="scientific">Endocarpon pusillum</name>
    <dbReference type="NCBI Taxonomy" id="364733"/>
    <lineage>
        <taxon>Eukaryota</taxon>
        <taxon>Fungi</taxon>
        <taxon>Dikarya</taxon>
        <taxon>Ascomycota</taxon>
        <taxon>Pezizomycotina</taxon>
        <taxon>Eurotiomycetes</taxon>
        <taxon>Chaetothyriomycetidae</taxon>
        <taxon>Verrucariales</taxon>
        <taxon>Verrucariaceae</taxon>
        <taxon>Endocarpon</taxon>
    </lineage>
</organism>
<keyword evidence="2" id="KW-1185">Reference proteome</keyword>
<evidence type="ECO:0000313" key="2">
    <source>
        <dbReference type="Proteomes" id="UP000606974"/>
    </source>
</evidence>
<accession>A0A8H7AJR4</accession>
<dbReference type="AlphaFoldDB" id="A0A8H7AJR4"/>
<reference evidence="1" key="1">
    <citation type="submission" date="2020-02" db="EMBL/GenBank/DDBJ databases">
        <authorList>
            <person name="Palmer J.M."/>
        </authorList>
    </citation>
    <scope>NUCLEOTIDE SEQUENCE</scope>
    <source>
        <strain evidence="1">EPUS1.4</strain>
        <tissue evidence="1">Thallus</tissue>
    </source>
</reference>
<protein>
    <submittedName>
        <fullName evidence="1">Uncharacterized protein</fullName>
    </submittedName>
</protein>
<gene>
    <name evidence="1" type="ORF">GJ744_009076</name>
</gene>